<sequence length="72" mass="7716">MANTVLPPASTLRPDSLYRVAVVMQRLGVSRPTVYNLVRSGKLELVKIGARSSGVTGKSLIALIEQNHDVNG</sequence>
<evidence type="ECO:0000313" key="3">
    <source>
        <dbReference type="Proteomes" id="UP000067711"/>
    </source>
</evidence>
<proteinExistence type="predicted"/>
<gene>
    <name evidence="2" type="ORF">WS71_27175</name>
</gene>
<evidence type="ECO:0000313" key="2">
    <source>
        <dbReference type="EMBL" id="AOJ11984.1"/>
    </source>
</evidence>
<dbReference type="Proteomes" id="UP000067711">
    <property type="component" value="Chromosome 1"/>
</dbReference>
<accession>A0A1B4G7T5</accession>
<dbReference type="EMBL" id="CP013389">
    <property type="protein sequence ID" value="AOJ11984.1"/>
    <property type="molecule type" value="Genomic_DNA"/>
</dbReference>
<evidence type="ECO:0000259" key="1">
    <source>
        <dbReference type="Pfam" id="PF12728"/>
    </source>
</evidence>
<reference evidence="2 3" key="1">
    <citation type="submission" date="2015-12" db="EMBL/GenBank/DDBJ databases">
        <title>Diversity of Burkholderia near neighbor genomes.</title>
        <authorList>
            <person name="Sahl J."/>
            <person name="Wagner D."/>
            <person name="Keim P."/>
        </authorList>
    </citation>
    <scope>NUCLEOTIDE SEQUENCE [LARGE SCALE GENOMIC DNA]</scope>
    <source>
        <strain evidence="2 3">BDU8</strain>
    </source>
</reference>
<feature type="domain" description="Helix-turn-helix" evidence="1">
    <location>
        <begin position="17"/>
        <end position="66"/>
    </location>
</feature>
<dbReference type="InterPro" id="IPR041657">
    <property type="entry name" value="HTH_17"/>
</dbReference>
<name>A0A1B4G7T5_9BURK</name>
<organism evidence="2 3">
    <name type="scientific">Burkholderia mayonis</name>
    <dbReference type="NCBI Taxonomy" id="1385591"/>
    <lineage>
        <taxon>Bacteria</taxon>
        <taxon>Pseudomonadati</taxon>
        <taxon>Pseudomonadota</taxon>
        <taxon>Betaproteobacteria</taxon>
        <taxon>Burkholderiales</taxon>
        <taxon>Burkholderiaceae</taxon>
        <taxon>Burkholderia</taxon>
        <taxon>pseudomallei group</taxon>
    </lineage>
</organism>
<protein>
    <recommendedName>
        <fullName evidence="1">Helix-turn-helix domain-containing protein</fullName>
    </recommendedName>
</protein>
<dbReference type="AlphaFoldDB" id="A0A1B4G7T5"/>
<dbReference type="Pfam" id="PF12728">
    <property type="entry name" value="HTH_17"/>
    <property type="match status" value="1"/>
</dbReference>